<name>A0A2V2LC93_9RHOB</name>
<comment type="caution">
    <text evidence="1">The sequence shown here is derived from an EMBL/GenBank/DDBJ whole genome shotgun (WGS) entry which is preliminary data.</text>
</comment>
<evidence type="ECO:0000313" key="2">
    <source>
        <dbReference type="Proteomes" id="UP000245680"/>
    </source>
</evidence>
<organism evidence="1 2">
    <name type="scientific">Meridianimarinicoccus roseus</name>
    <dbReference type="NCBI Taxonomy" id="2072018"/>
    <lineage>
        <taxon>Bacteria</taxon>
        <taxon>Pseudomonadati</taxon>
        <taxon>Pseudomonadota</taxon>
        <taxon>Alphaproteobacteria</taxon>
        <taxon>Rhodobacterales</taxon>
        <taxon>Paracoccaceae</taxon>
        <taxon>Meridianimarinicoccus</taxon>
    </lineage>
</organism>
<evidence type="ECO:0008006" key="3">
    <source>
        <dbReference type="Google" id="ProtNLM"/>
    </source>
</evidence>
<dbReference type="Proteomes" id="UP000245680">
    <property type="component" value="Unassembled WGS sequence"/>
</dbReference>
<dbReference type="AlphaFoldDB" id="A0A2V2LC93"/>
<sequence>MTSDTDARTLPLCGHVLPADGTLLRDHVRPADRRSVHYLESYDRTTLYYDCVYLPERGSYLFTAPRFLNLWKPFRDGLRIGGAPVRRLRRRRWLRCEQVEVPAPRGTLTLTWQDETWSVAARDAETEGFAGLNALVAVNKNNRLDWIADWAGYYAAAHGAQGVVLFDNGSTDYTPQDIADRLARVSGLARVRVLSAPYPYGPSDHSKKLEVSPRFFQTAMLNIARRDALASARSVLNVDIDEIAISSSGASVFDAASAHPLGMITIQGSWVYPAPGTQGPVGQGAHRFRNTPDDRCNQKWCQAPRGAFGRSFGWAVHRVDEVFQNLLTQQRDIRLVHCKGTSTGWKAKRFDLPAGLAHDPALAAVMNRYFPARD</sequence>
<dbReference type="RefSeq" id="WP_109811251.1">
    <property type="nucleotide sequence ID" value="NZ_QGKU01000031.1"/>
</dbReference>
<accession>A0A2V2LC93</accession>
<proteinExistence type="predicted"/>
<dbReference type="OrthoDB" id="4405067at2"/>
<dbReference type="EMBL" id="QGKU01000031">
    <property type="protein sequence ID" value="PWR02945.1"/>
    <property type="molecule type" value="Genomic_DNA"/>
</dbReference>
<protein>
    <recommendedName>
        <fullName evidence="3">Glycosyl transferase family 2</fullName>
    </recommendedName>
</protein>
<keyword evidence="2" id="KW-1185">Reference proteome</keyword>
<evidence type="ECO:0000313" key="1">
    <source>
        <dbReference type="EMBL" id="PWR02945.1"/>
    </source>
</evidence>
<reference evidence="1 2" key="1">
    <citation type="submission" date="2018-05" db="EMBL/GenBank/DDBJ databases">
        <title>Rhodobacteraceae gen. nov., sp. nov. isolated from sea water.</title>
        <authorList>
            <person name="Ren Y."/>
        </authorList>
    </citation>
    <scope>NUCLEOTIDE SEQUENCE [LARGE SCALE GENOMIC DNA]</scope>
    <source>
        <strain evidence="1 2">TG-679</strain>
    </source>
</reference>
<gene>
    <name evidence="1" type="ORF">DKT77_08330</name>
</gene>